<dbReference type="RefSeq" id="WP_074631743.1">
    <property type="nucleotide sequence ID" value="NZ_FNKY01000001.1"/>
</dbReference>
<evidence type="ECO:0000256" key="2">
    <source>
        <dbReference type="SAM" id="SignalP"/>
    </source>
</evidence>
<evidence type="ECO:0000259" key="3">
    <source>
        <dbReference type="Pfam" id="PF07589"/>
    </source>
</evidence>
<evidence type="ECO:0000313" key="4">
    <source>
        <dbReference type="EMBL" id="SDQ59602.1"/>
    </source>
</evidence>
<protein>
    <submittedName>
        <fullName evidence="4">PEP-CTERM protein-sorting domain-containing protein</fullName>
    </submittedName>
</protein>
<feature type="domain" description="Ice-binding protein C-terminal" evidence="3">
    <location>
        <begin position="191"/>
        <end position="213"/>
    </location>
</feature>
<proteinExistence type="predicted"/>
<dbReference type="InterPro" id="IPR013424">
    <property type="entry name" value="Ice-binding_C"/>
</dbReference>
<keyword evidence="1" id="KW-0812">Transmembrane</keyword>
<comment type="caution">
    <text evidence="4">The sequence shown here is derived from an EMBL/GenBank/DDBJ whole genome shotgun (WGS) entry which is preliminary data.</text>
</comment>
<feature type="transmembrane region" description="Helical" evidence="1">
    <location>
        <begin position="194"/>
        <end position="210"/>
    </location>
</feature>
<dbReference type="EMBL" id="FNKY01000001">
    <property type="protein sequence ID" value="SDQ59602.1"/>
    <property type="molecule type" value="Genomic_DNA"/>
</dbReference>
<feature type="chain" id="PRO_5046956953" evidence="2">
    <location>
        <begin position="24"/>
        <end position="215"/>
    </location>
</feature>
<keyword evidence="5" id="KW-1185">Reference proteome</keyword>
<sequence length="215" mass="22118">MNKNFLSFCLAAVLGISSAMLHALPFADSVISFNGGAGFGIDDGIIDGEGIDDLQAVTAAIKALDGTIVALGGATGTPGTITMRFSSGEVLDGAGPDLRFYDTFSFLDGFSLDISANGSSFIHAFSLAGDLLNFSCSLAFPCITNVDISGTGLSEISYLRITAAGNSGQGFPEAYTLDAVEALNFRSSAVVPEPGILALIGLAATALVVIRRRKY</sequence>
<reference evidence="4 5" key="1">
    <citation type="submission" date="2016-10" db="EMBL/GenBank/DDBJ databases">
        <authorList>
            <person name="Varghese N."/>
            <person name="Submissions S."/>
        </authorList>
    </citation>
    <scope>NUCLEOTIDE SEQUENCE [LARGE SCALE GENOMIC DNA]</scope>
    <source>
        <strain evidence="4 5">Nl1</strain>
    </source>
</reference>
<accession>A0ABY0TBV6</accession>
<dbReference type="Proteomes" id="UP000183471">
    <property type="component" value="Unassembled WGS sequence"/>
</dbReference>
<dbReference type="NCBIfam" id="TIGR02595">
    <property type="entry name" value="PEP_CTERM"/>
    <property type="match status" value="1"/>
</dbReference>
<organism evidence="4 5">
    <name type="scientific">Nitrosospira multiformis</name>
    <dbReference type="NCBI Taxonomy" id="1231"/>
    <lineage>
        <taxon>Bacteria</taxon>
        <taxon>Pseudomonadati</taxon>
        <taxon>Pseudomonadota</taxon>
        <taxon>Betaproteobacteria</taxon>
        <taxon>Nitrosomonadales</taxon>
        <taxon>Nitrosomonadaceae</taxon>
        <taxon>Nitrosospira</taxon>
    </lineage>
</organism>
<evidence type="ECO:0000256" key="1">
    <source>
        <dbReference type="SAM" id="Phobius"/>
    </source>
</evidence>
<name>A0ABY0TBV6_9PROT</name>
<gene>
    <name evidence="4" type="ORF">SAMN05216402_1474</name>
</gene>
<dbReference type="Pfam" id="PF07589">
    <property type="entry name" value="PEP-CTERM"/>
    <property type="match status" value="1"/>
</dbReference>
<keyword evidence="1" id="KW-0472">Membrane</keyword>
<evidence type="ECO:0000313" key="5">
    <source>
        <dbReference type="Proteomes" id="UP000183471"/>
    </source>
</evidence>
<keyword evidence="1" id="KW-1133">Transmembrane helix</keyword>
<keyword evidence="2" id="KW-0732">Signal</keyword>
<feature type="signal peptide" evidence="2">
    <location>
        <begin position="1"/>
        <end position="23"/>
    </location>
</feature>